<dbReference type="RefSeq" id="WP_016876503.1">
    <property type="nucleotide sequence ID" value="NZ_AJLN01000145.1"/>
</dbReference>
<dbReference type="AlphaFoldDB" id="A0A433N871"/>
<keyword evidence="1" id="KW-0808">Transferase</keyword>
<dbReference type="Pfam" id="PF00132">
    <property type="entry name" value="Hexapep"/>
    <property type="match status" value="1"/>
</dbReference>
<dbReference type="Proteomes" id="UP000268857">
    <property type="component" value="Unassembled WGS sequence"/>
</dbReference>
<dbReference type="GO" id="GO:0043886">
    <property type="term" value="F:structural constituent of carboxysome shell"/>
    <property type="evidence" value="ECO:0007669"/>
    <property type="project" value="UniProtKB-ARBA"/>
</dbReference>
<name>A0A433N871_CHLFR</name>
<dbReference type="Gene3D" id="2.160.10.10">
    <property type="entry name" value="Hexapeptide repeat proteins"/>
    <property type="match status" value="2"/>
</dbReference>
<dbReference type="InterPro" id="IPR011004">
    <property type="entry name" value="Trimer_LpxA-like_sf"/>
</dbReference>
<dbReference type="PROSITE" id="PS00101">
    <property type="entry name" value="HEXAPEP_TRANSFERASES"/>
    <property type="match status" value="1"/>
</dbReference>
<dbReference type="GO" id="GO:0031470">
    <property type="term" value="C:carboxysome"/>
    <property type="evidence" value="ECO:0007669"/>
    <property type="project" value="UniProtKB-ARBA"/>
</dbReference>
<dbReference type="SUPFAM" id="SSF51161">
    <property type="entry name" value="Trimeric LpxA-like enzymes"/>
    <property type="match status" value="2"/>
</dbReference>
<evidence type="ECO:0008006" key="5">
    <source>
        <dbReference type="Google" id="ProtNLM"/>
    </source>
</evidence>
<reference evidence="3 4" key="1">
    <citation type="journal article" date="2019" name="Genome Biol. Evol.">
        <title>Day and night: Metabolic profiles and evolutionary relationships of six axenic non-marine cyanobacteria.</title>
        <authorList>
            <person name="Will S.E."/>
            <person name="Henke P."/>
            <person name="Boedeker C."/>
            <person name="Huang S."/>
            <person name="Brinkmann H."/>
            <person name="Rohde M."/>
            <person name="Jarek M."/>
            <person name="Friedl T."/>
            <person name="Seufert S."/>
            <person name="Schumacher M."/>
            <person name="Overmann J."/>
            <person name="Neumann-Schaal M."/>
            <person name="Petersen J."/>
        </authorList>
    </citation>
    <scope>NUCLEOTIDE SEQUENCE [LARGE SCALE GENOMIC DNA]</scope>
    <source>
        <strain evidence="3 4">PCC 6912</strain>
    </source>
</reference>
<keyword evidence="4" id="KW-1185">Reference proteome</keyword>
<protein>
    <recommendedName>
        <fullName evidence="5">Transferase</fullName>
    </recommendedName>
</protein>
<dbReference type="OrthoDB" id="9815592at2"/>
<evidence type="ECO:0000313" key="4">
    <source>
        <dbReference type="Proteomes" id="UP000268857"/>
    </source>
</evidence>
<dbReference type="PANTHER" id="PTHR23416:SF78">
    <property type="entry name" value="LIPOPOLYSACCHARIDE BIOSYNTHESIS O-ACETYL TRANSFERASE WBBJ-RELATED"/>
    <property type="match status" value="1"/>
</dbReference>
<gene>
    <name evidence="3" type="ORF">PCC6912_37230</name>
</gene>
<evidence type="ECO:0000256" key="1">
    <source>
        <dbReference type="ARBA" id="ARBA00022679"/>
    </source>
</evidence>
<dbReference type="CDD" id="cd04647">
    <property type="entry name" value="LbH_MAT_like"/>
    <property type="match status" value="1"/>
</dbReference>
<dbReference type="STRING" id="211165.GCA_000317285_06272"/>
<accession>A0A433N871</accession>
<dbReference type="InterPro" id="IPR051159">
    <property type="entry name" value="Hexapeptide_acetyltransf"/>
</dbReference>
<comment type="caution">
    <text evidence="3">The sequence shown here is derived from an EMBL/GenBank/DDBJ whole genome shotgun (WGS) entry which is preliminary data.</text>
</comment>
<dbReference type="EMBL" id="RSCJ01000016">
    <property type="protein sequence ID" value="RUR77842.1"/>
    <property type="molecule type" value="Genomic_DNA"/>
</dbReference>
<sequence length="241" mass="26222">MNSQKYLSKWQRVQETLVFNLAKGIPTSVGIKLRNLLYRNIFARISKSAYIQYGVEFIEPSCIEIGNNVGIFRGVNINASGHPNNKIYLADGVVIDYGVDIRSLINTSIYIDKDTFIGPYVCMAGPGNIKIGKNCLIASQAGIYANNHIYSDPTQLITSQGVTRQGIVIEDDCWLGTGVKVLDGVTIGKGSVIGANAVVTKNIPPFSIAVGVPARVIKSRKAKEFVDSRLQGILGERKPFS</sequence>
<dbReference type="PANTHER" id="PTHR23416">
    <property type="entry name" value="SIALIC ACID SYNTHASE-RELATED"/>
    <property type="match status" value="1"/>
</dbReference>
<organism evidence="3 4">
    <name type="scientific">Chlorogloeopsis fritschii PCC 6912</name>
    <dbReference type="NCBI Taxonomy" id="211165"/>
    <lineage>
        <taxon>Bacteria</taxon>
        <taxon>Bacillati</taxon>
        <taxon>Cyanobacteriota</taxon>
        <taxon>Cyanophyceae</taxon>
        <taxon>Nostocales</taxon>
        <taxon>Chlorogloeopsidaceae</taxon>
        <taxon>Chlorogloeopsis</taxon>
    </lineage>
</organism>
<dbReference type="InterPro" id="IPR018357">
    <property type="entry name" value="Hexapep_transf_CS"/>
</dbReference>
<keyword evidence="2" id="KW-0677">Repeat</keyword>
<evidence type="ECO:0000256" key="2">
    <source>
        <dbReference type="ARBA" id="ARBA00022737"/>
    </source>
</evidence>
<dbReference type="GO" id="GO:0016740">
    <property type="term" value="F:transferase activity"/>
    <property type="evidence" value="ECO:0007669"/>
    <property type="project" value="UniProtKB-KW"/>
</dbReference>
<dbReference type="InterPro" id="IPR001451">
    <property type="entry name" value="Hexapep"/>
</dbReference>
<proteinExistence type="predicted"/>
<evidence type="ECO:0000313" key="3">
    <source>
        <dbReference type="EMBL" id="RUR77842.1"/>
    </source>
</evidence>